<dbReference type="AlphaFoldDB" id="A0A5J9UH82"/>
<evidence type="ECO:0000313" key="3">
    <source>
        <dbReference type="Proteomes" id="UP000324897"/>
    </source>
</evidence>
<dbReference type="Gramene" id="TVU22866">
    <property type="protein sequence ID" value="TVU22866"/>
    <property type="gene ID" value="EJB05_32587"/>
</dbReference>
<keyword evidence="3" id="KW-1185">Reference proteome</keyword>
<evidence type="ECO:0000256" key="1">
    <source>
        <dbReference type="SAM" id="MobiDB-lite"/>
    </source>
</evidence>
<feature type="region of interest" description="Disordered" evidence="1">
    <location>
        <begin position="347"/>
        <end position="374"/>
    </location>
</feature>
<name>A0A5J9UH82_9POAL</name>
<feature type="compositionally biased region" description="Polar residues" evidence="1">
    <location>
        <begin position="141"/>
        <end position="151"/>
    </location>
</feature>
<protein>
    <submittedName>
        <fullName evidence="2">Uncharacterized protein</fullName>
    </submittedName>
</protein>
<feature type="compositionally biased region" description="Basic and acidic residues" evidence="1">
    <location>
        <begin position="357"/>
        <end position="366"/>
    </location>
</feature>
<reference evidence="2 3" key="1">
    <citation type="journal article" date="2019" name="Sci. Rep.">
        <title>A high-quality genome of Eragrostis curvula grass provides insights into Poaceae evolution and supports new strategies to enhance forage quality.</title>
        <authorList>
            <person name="Carballo J."/>
            <person name="Santos B.A.C.M."/>
            <person name="Zappacosta D."/>
            <person name="Garbus I."/>
            <person name="Selva J.P."/>
            <person name="Gallo C.A."/>
            <person name="Diaz A."/>
            <person name="Albertini E."/>
            <person name="Caccamo M."/>
            <person name="Echenique V."/>
        </authorList>
    </citation>
    <scope>NUCLEOTIDE SEQUENCE [LARGE SCALE GENOMIC DNA]</scope>
    <source>
        <strain evidence="3">cv. Victoria</strain>
        <tissue evidence="2">Leaf</tissue>
    </source>
</reference>
<gene>
    <name evidence="2" type="ORF">EJB05_32587</name>
</gene>
<accession>A0A5J9UH82</accession>
<sequence>MPMARSIDSDYIDLSLMGGFDMGIDLDGFEENVKKFMEIPIKYLDSAHDKAVELIEDVHAMIWPPIPDGEVPNKLHETFEGPSNSNIIAGSSPTSVKTTLVKSIAKVSTPPSLITMESDFTGCIGTDAHETEAVLTKSPENKSSQGNTDTNDLCLLPEGTTTTELYDSTTSEEIILWNPEISAKPLRLPEPTSIGKEDYVPPVLETDNVTEQVGLDCSSHSDTLVESSVFCGAIPLENSSANYEELVFRSANDPVKATGHVNNAMFICFHNAFAETISHDLTADVSKCADNPNMRPDGKKKCVDMHHRNDQEGMENDKFEESYVHLRQNTSFKKMFMRNLSSKLRWSKQQTSVQHPEPARSQDRENLGYQVVSSSDDLDEDWEVVL</sequence>
<feature type="region of interest" description="Disordered" evidence="1">
    <location>
        <begin position="136"/>
        <end position="156"/>
    </location>
</feature>
<evidence type="ECO:0000313" key="2">
    <source>
        <dbReference type="EMBL" id="TVU22866.1"/>
    </source>
</evidence>
<dbReference type="OrthoDB" id="621202at2759"/>
<dbReference type="Proteomes" id="UP000324897">
    <property type="component" value="Unassembled WGS sequence"/>
</dbReference>
<proteinExistence type="predicted"/>
<dbReference type="EMBL" id="RWGY01000026">
    <property type="protein sequence ID" value="TVU22866.1"/>
    <property type="molecule type" value="Genomic_DNA"/>
</dbReference>
<organism evidence="2 3">
    <name type="scientific">Eragrostis curvula</name>
    <name type="common">weeping love grass</name>
    <dbReference type="NCBI Taxonomy" id="38414"/>
    <lineage>
        <taxon>Eukaryota</taxon>
        <taxon>Viridiplantae</taxon>
        <taxon>Streptophyta</taxon>
        <taxon>Embryophyta</taxon>
        <taxon>Tracheophyta</taxon>
        <taxon>Spermatophyta</taxon>
        <taxon>Magnoliopsida</taxon>
        <taxon>Liliopsida</taxon>
        <taxon>Poales</taxon>
        <taxon>Poaceae</taxon>
        <taxon>PACMAD clade</taxon>
        <taxon>Chloridoideae</taxon>
        <taxon>Eragrostideae</taxon>
        <taxon>Eragrostidinae</taxon>
        <taxon>Eragrostis</taxon>
    </lineage>
</organism>
<comment type="caution">
    <text evidence="2">The sequence shown here is derived from an EMBL/GenBank/DDBJ whole genome shotgun (WGS) entry which is preliminary data.</text>
</comment>